<dbReference type="GO" id="GO:0016787">
    <property type="term" value="F:hydrolase activity"/>
    <property type="evidence" value="ECO:0007669"/>
    <property type="project" value="UniProtKB-KW"/>
</dbReference>
<keyword evidence="1 3" id="KW-0378">Hydrolase</keyword>
<sequence>MCNDLAPLPPTDGNARVETLSSLPGRSTLAAMANPPDDVVVLHDGPWSHRFVSANGSRFHVVEAGTGPLILLLHGFPEYWWTWRHQIEPLAGAGYRVVAVDLRGYGASDKPPRGYDGFTLASDVSGLIRALGERDAMLVGHDWGGSLAWATAAFHPRQVRRLVVVGSPHPLRLRAAIASDPRGQLAASRTLFAFQTPRYEHRVTANDAAYVGTLFEKWAGQRWQQTDDYAEYTQACRTAMRIPQAAFCAMEYYRWSLRSLTRPTGWRYAKLMQAPITAPTLQLHGADDAYLLPRTAQGSGRYVTARYEWQVLDGVGHFPQAEQPELVTGELLRWAKSA</sequence>
<dbReference type="PRINTS" id="PR00111">
    <property type="entry name" value="ABHYDROLASE"/>
</dbReference>
<reference evidence="4" key="1">
    <citation type="journal article" date="2019" name="Int. J. Syst. Evol. Microbiol.">
        <title>The Global Catalogue of Microorganisms (GCM) 10K type strain sequencing project: providing services to taxonomists for standard genome sequencing and annotation.</title>
        <authorList>
            <consortium name="The Broad Institute Genomics Platform"/>
            <consortium name="The Broad Institute Genome Sequencing Center for Infectious Disease"/>
            <person name="Wu L."/>
            <person name="Ma J."/>
        </authorList>
    </citation>
    <scope>NUCLEOTIDE SEQUENCE [LARGE SCALE GENOMIC DNA]</scope>
    <source>
        <strain evidence="4">JCM 9458</strain>
    </source>
</reference>
<dbReference type="InterPro" id="IPR029058">
    <property type="entry name" value="AB_hydrolase_fold"/>
</dbReference>
<dbReference type="Gene3D" id="3.40.50.1820">
    <property type="entry name" value="alpha/beta hydrolase"/>
    <property type="match status" value="1"/>
</dbReference>
<dbReference type="PANTHER" id="PTHR43329">
    <property type="entry name" value="EPOXIDE HYDROLASE"/>
    <property type="match status" value="1"/>
</dbReference>
<accession>A0ABP6SY63</accession>
<protein>
    <submittedName>
        <fullName evidence="3">Alpha/beta hydrolase</fullName>
    </submittedName>
</protein>
<dbReference type="EMBL" id="BAAAYN010000017">
    <property type="protein sequence ID" value="GAA3386849.1"/>
    <property type="molecule type" value="Genomic_DNA"/>
</dbReference>
<name>A0ABP6SY63_9ACTN</name>
<organism evidence="3 4">
    <name type="scientific">Cryptosporangium minutisporangium</name>
    <dbReference type="NCBI Taxonomy" id="113569"/>
    <lineage>
        <taxon>Bacteria</taxon>
        <taxon>Bacillati</taxon>
        <taxon>Actinomycetota</taxon>
        <taxon>Actinomycetes</taxon>
        <taxon>Cryptosporangiales</taxon>
        <taxon>Cryptosporangiaceae</taxon>
        <taxon>Cryptosporangium</taxon>
    </lineage>
</organism>
<dbReference type="Pfam" id="PF00561">
    <property type="entry name" value="Abhydrolase_1"/>
    <property type="match status" value="1"/>
</dbReference>
<evidence type="ECO:0000313" key="4">
    <source>
        <dbReference type="Proteomes" id="UP001501676"/>
    </source>
</evidence>
<evidence type="ECO:0000313" key="3">
    <source>
        <dbReference type="EMBL" id="GAA3386849.1"/>
    </source>
</evidence>
<evidence type="ECO:0000256" key="1">
    <source>
        <dbReference type="ARBA" id="ARBA00022801"/>
    </source>
</evidence>
<dbReference type="SUPFAM" id="SSF53474">
    <property type="entry name" value="alpha/beta-Hydrolases"/>
    <property type="match status" value="1"/>
</dbReference>
<comment type="caution">
    <text evidence="3">The sequence shown here is derived from an EMBL/GenBank/DDBJ whole genome shotgun (WGS) entry which is preliminary data.</text>
</comment>
<keyword evidence="4" id="KW-1185">Reference proteome</keyword>
<dbReference type="InterPro" id="IPR000073">
    <property type="entry name" value="AB_hydrolase_1"/>
</dbReference>
<dbReference type="InterPro" id="IPR000639">
    <property type="entry name" value="Epox_hydrolase-like"/>
</dbReference>
<proteinExistence type="predicted"/>
<gene>
    <name evidence="3" type="ORF">GCM10020369_27090</name>
</gene>
<feature type="domain" description="AB hydrolase-1" evidence="2">
    <location>
        <begin position="68"/>
        <end position="323"/>
    </location>
</feature>
<evidence type="ECO:0000259" key="2">
    <source>
        <dbReference type="Pfam" id="PF00561"/>
    </source>
</evidence>
<dbReference type="Proteomes" id="UP001501676">
    <property type="component" value="Unassembled WGS sequence"/>
</dbReference>
<dbReference type="PRINTS" id="PR00412">
    <property type="entry name" value="EPOXHYDRLASE"/>
</dbReference>